<accession>A0AAU7EJS4</accession>
<evidence type="ECO:0000313" key="1">
    <source>
        <dbReference type="EMBL" id="XBL15277.1"/>
    </source>
</evidence>
<name>A0AAU7EJS4_9FLAO</name>
<dbReference type="AlphaFoldDB" id="A0AAU7EJS4"/>
<gene>
    <name evidence="1" type="ORF">QLS71_004475</name>
</gene>
<reference evidence="1" key="1">
    <citation type="submission" date="2024-04" db="EMBL/GenBank/DDBJ databases">
        <title>Mariniflexile litorale, isolated from the shallow sediments of the Sea of Japan.</title>
        <authorList>
            <person name="Romanenko L."/>
            <person name="Isaeva M."/>
        </authorList>
    </citation>
    <scope>NUCLEOTIDE SEQUENCE [LARGE SCALE GENOMIC DNA]</scope>
    <source>
        <strain evidence="1">KMM 9835</strain>
    </source>
</reference>
<protein>
    <submittedName>
        <fullName evidence="1">Uncharacterized protein</fullName>
    </submittedName>
</protein>
<keyword evidence="2" id="KW-1185">Reference proteome</keyword>
<dbReference type="KEGG" id="mlil:QLS71_004475"/>
<sequence>MFDDKILALNKAAEETNQTEFIFDRLNIQYNTQVNEQSKMLSIMKPSLL</sequence>
<evidence type="ECO:0000313" key="2">
    <source>
        <dbReference type="Proteomes" id="UP001224325"/>
    </source>
</evidence>
<organism evidence="1 2">
    <name type="scientific">Mariniflexile litorale</name>
    <dbReference type="NCBI Taxonomy" id="3045158"/>
    <lineage>
        <taxon>Bacteria</taxon>
        <taxon>Pseudomonadati</taxon>
        <taxon>Bacteroidota</taxon>
        <taxon>Flavobacteriia</taxon>
        <taxon>Flavobacteriales</taxon>
        <taxon>Flavobacteriaceae</taxon>
        <taxon>Mariniflexile</taxon>
    </lineage>
</organism>
<dbReference type="RefSeq" id="WP_308990719.1">
    <property type="nucleotide sequence ID" value="NZ_CP155618.1"/>
</dbReference>
<proteinExistence type="predicted"/>
<dbReference type="EMBL" id="CP155618">
    <property type="protein sequence ID" value="XBL15277.1"/>
    <property type="molecule type" value="Genomic_DNA"/>
</dbReference>
<dbReference type="Proteomes" id="UP001224325">
    <property type="component" value="Chromosome"/>
</dbReference>